<gene>
    <name evidence="2" type="ORF">KsCSTR_36890</name>
    <name evidence="1" type="ORF">kuste2384</name>
</gene>
<evidence type="ECO:0000313" key="3">
    <source>
        <dbReference type="Proteomes" id="UP000501926"/>
    </source>
</evidence>
<organism evidence="1">
    <name type="scientific">Kuenenia stuttgartiensis</name>
    <dbReference type="NCBI Taxonomy" id="174633"/>
    <lineage>
        <taxon>Bacteria</taxon>
        <taxon>Pseudomonadati</taxon>
        <taxon>Planctomycetota</taxon>
        <taxon>Candidatus Brocadiia</taxon>
        <taxon>Candidatus Brocadiales</taxon>
        <taxon>Candidatus Brocadiaceae</taxon>
        <taxon>Candidatus Kuenenia</taxon>
    </lineage>
</organism>
<dbReference type="AlphaFoldDB" id="Q1Q6C7"/>
<evidence type="ECO:0000313" key="2">
    <source>
        <dbReference type="EMBL" id="QII13068.1"/>
    </source>
</evidence>
<name>Q1Q6C7_KUEST</name>
<dbReference type="EMBL" id="CP049055">
    <property type="protein sequence ID" value="QII13068.1"/>
    <property type="molecule type" value="Genomic_DNA"/>
</dbReference>
<proteinExistence type="predicted"/>
<reference evidence="1" key="2">
    <citation type="submission" date="2006-01" db="EMBL/GenBank/DDBJ databases">
        <authorList>
            <person name="Genoscope"/>
        </authorList>
    </citation>
    <scope>NUCLEOTIDE SEQUENCE</scope>
</reference>
<dbReference type="EMBL" id="CT573071">
    <property type="protein sequence ID" value="CAJ73130.1"/>
    <property type="molecule type" value="Genomic_DNA"/>
</dbReference>
<dbReference type="Proteomes" id="UP000501926">
    <property type="component" value="Chromosome"/>
</dbReference>
<reference evidence="2 3" key="3">
    <citation type="submission" date="2020-02" db="EMBL/GenBank/DDBJ databases">
        <title>Newly sequenced genome of strain CSTR1 showed variability in Candidatus Kuenenia stuttgartiensis genomes.</title>
        <authorList>
            <person name="Ding C."/>
            <person name="Adrian L."/>
        </authorList>
    </citation>
    <scope>NUCLEOTIDE SEQUENCE [LARGE SCALE GENOMIC DNA]</scope>
    <source>
        <strain evidence="2 3">CSTR1</strain>
    </source>
</reference>
<accession>Q1Q6C7</accession>
<evidence type="ECO:0000313" key="1">
    <source>
        <dbReference type="EMBL" id="CAJ73130.1"/>
    </source>
</evidence>
<protein>
    <submittedName>
        <fullName evidence="1">Uncharacterized protein</fullName>
    </submittedName>
</protein>
<reference evidence="1" key="1">
    <citation type="journal article" date="2006" name="Nature">
        <title>Deciphering the evolution and metabolism of an anammox bacterium from a community genome.</title>
        <authorList>
            <person name="Strous M."/>
            <person name="Pelletier E."/>
            <person name="Mangenot S."/>
            <person name="Rattei T."/>
            <person name="Lehner A."/>
            <person name="Taylor M.W."/>
            <person name="Horn M."/>
            <person name="Daims H."/>
            <person name="Bartol-Mavel D."/>
            <person name="Wincker P."/>
            <person name="Barbe V."/>
            <person name="Fonknechten N."/>
            <person name="Vallenet D."/>
            <person name="Segurens B."/>
            <person name="Schenowitz-Truong C."/>
            <person name="Medigue C."/>
            <person name="Collingro A."/>
            <person name="Snel B."/>
            <person name="Dutilh B.E."/>
            <person name="OpDenCamp H.J.M."/>
            <person name="vanDerDrift C."/>
            <person name="Cirpus I."/>
            <person name="vanDePas-Schoonen K.T."/>
            <person name="Harhangi H.R."/>
            <person name="vanNiftrik L."/>
            <person name="Schmid M."/>
            <person name="Keltjens J."/>
            <person name="vanDeVossenberg J."/>
            <person name="Kartal B."/>
            <person name="Meier H."/>
            <person name="Frishman D."/>
            <person name="Huynen M.A."/>
            <person name="Mewes H."/>
            <person name="Weissenbach J."/>
            <person name="Jetten M.S.M."/>
            <person name="Wagner M."/>
            <person name="LePaslier D."/>
        </authorList>
    </citation>
    <scope>NUCLEOTIDE SEQUENCE</scope>
</reference>
<sequence length="58" mass="7137">MRSCSNGQMLRPYFFCERRTKSWYVIFAVKISKTHVSKNSFKVEKRVYNIQQKQWIYP</sequence>